<dbReference type="EMBL" id="FQZU01000046">
    <property type="protein sequence ID" value="SHL11749.1"/>
    <property type="molecule type" value="Genomic_DNA"/>
</dbReference>
<dbReference type="EC" id="4.1.1.111" evidence="5"/>
<keyword evidence="2" id="KW-0350">Heme biosynthesis</keyword>
<evidence type="ECO:0000259" key="7">
    <source>
        <dbReference type="Pfam" id="PF17805"/>
    </source>
</evidence>
<keyword evidence="3" id="KW-0456">Lyase</keyword>
<evidence type="ECO:0000313" key="10">
    <source>
        <dbReference type="Proteomes" id="UP000183994"/>
    </source>
</evidence>
<dbReference type="InterPro" id="IPR040523">
    <property type="entry name" value="AsnC_trans_reg2"/>
</dbReference>
<accession>A0A1M6Y0U7</accession>
<dbReference type="Proteomes" id="UP000183994">
    <property type="component" value="Unassembled WGS sequence"/>
</dbReference>
<dbReference type="GO" id="GO:0016829">
    <property type="term" value="F:lyase activity"/>
    <property type="evidence" value="ECO:0007669"/>
    <property type="project" value="UniProtKB-KW"/>
</dbReference>
<evidence type="ECO:0000256" key="4">
    <source>
        <dbReference type="ARBA" id="ARBA00023457"/>
    </source>
</evidence>
<sequence length="160" mass="18227">MLTDVDKKVVAAIQGDIPISQRPYKELAESIGISEAQFLEAVRKLHDQGVIRRFGATIRHQKSGFSANAMVAWKVDEARVHEAGKIFAGFKGVSHCYRRNPVSTWPYNLYTMIHAQAQEECVEMAREMAHAVGVEDYNLLFSKRELKKTSMEYFPFDDDD</sequence>
<dbReference type="InterPro" id="IPR053953">
    <property type="entry name" value="NirdL-like_HTH"/>
</dbReference>
<dbReference type="UniPathway" id="UPA00252"/>
<dbReference type="InterPro" id="IPR050684">
    <property type="entry name" value="HTH-Siroheme_Decarb"/>
</dbReference>
<comment type="catalytic activity">
    <reaction evidence="6">
        <text>siroheme + 2 H(+) = 12,18-didecarboxysiroheme + 2 CO2</text>
        <dbReference type="Rhea" id="RHEA:19093"/>
        <dbReference type="ChEBI" id="CHEBI:15378"/>
        <dbReference type="ChEBI" id="CHEBI:16526"/>
        <dbReference type="ChEBI" id="CHEBI:60052"/>
        <dbReference type="ChEBI" id="CHEBI:140497"/>
        <dbReference type="EC" id="4.1.1.111"/>
    </reaction>
</comment>
<feature type="domain" description="Siroheme decarboxylase NirL-like HTH" evidence="8">
    <location>
        <begin position="6"/>
        <end position="52"/>
    </location>
</feature>
<dbReference type="GO" id="GO:0006783">
    <property type="term" value="P:heme biosynthetic process"/>
    <property type="evidence" value="ECO:0007669"/>
    <property type="project" value="UniProtKB-KW"/>
</dbReference>
<dbReference type="OrthoDB" id="9806536at2"/>
<evidence type="ECO:0000256" key="2">
    <source>
        <dbReference type="ARBA" id="ARBA00023133"/>
    </source>
</evidence>
<comment type="pathway">
    <text evidence="1">Porphyrin-containing compound metabolism; protoheme biosynthesis.</text>
</comment>
<feature type="domain" description="Siroheme decarboxylase AsnC-like ligand binding" evidence="7">
    <location>
        <begin position="62"/>
        <end position="147"/>
    </location>
</feature>
<gene>
    <name evidence="9" type="ORF">SAMN02745216_04645</name>
</gene>
<reference evidence="10" key="1">
    <citation type="submission" date="2016-11" db="EMBL/GenBank/DDBJ databases">
        <authorList>
            <person name="Varghese N."/>
            <person name="Submissions S."/>
        </authorList>
    </citation>
    <scope>NUCLEOTIDE SEQUENCE [LARGE SCALE GENOMIC DNA]</scope>
    <source>
        <strain evidence="10">DSM 16219</strain>
    </source>
</reference>
<dbReference type="PANTHER" id="PTHR43413">
    <property type="entry name" value="TRANSCRIPTIONAL REGULATOR, ASNC FAMILY"/>
    <property type="match status" value="1"/>
</dbReference>
<keyword evidence="10" id="KW-1185">Reference proteome</keyword>
<evidence type="ECO:0000259" key="8">
    <source>
        <dbReference type="Pfam" id="PF22451"/>
    </source>
</evidence>
<dbReference type="PANTHER" id="PTHR43413:SF1">
    <property type="entry name" value="SIROHEME DECARBOXYLASE NIRL SUBUNIT"/>
    <property type="match status" value="1"/>
</dbReference>
<name>A0A1M6Y0U7_9BACT</name>
<dbReference type="Pfam" id="PF22451">
    <property type="entry name" value="NirdL-like_HTH"/>
    <property type="match status" value="1"/>
</dbReference>
<evidence type="ECO:0000256" key="3">
    <source>
        <dbReference type="ARBA" id="ARBA00023239"/>
    </source>
</evidence>
<dbReference type="AlphaFoldDB" id="A0A1M6Y0U7"/>
<protein>
    <recommendedName>
        <fullName evidence="5">siroheme decarboxylase</fullName>
        <ecNumber evidence="5">4.1.1.111</ecNumber>
    </recommendedName>
</protein>
<dbReference type="RefSeq" id="WP_073478635.1">
    <property type="nucleotide sequence ID" value="NZ_FQZU01000046.1"/>
</dbReference>
<evidence type="ECO:0000313" key="9">
    <source>
        <dbReference type="EMBL" id="SHL11749.1"/>
    </source>
</evidence>
<evidence type="ECO:0000256" key="1">
    <source>
        <dbReference type="ARBA" id="ARBA00004744"/>
    </source>
</evidence>
<dbReference type="Gene3D" id="3.30.70.3460">
    <property type="match status" value="1"/>
</dbReference>
<comment type="similarity">
    <text evidence="4">Belongs to the Ahb/Nir family.</text>
</comment>
<dbReference type="InterPro" id="IPR019888">
    <property type="entry name" value="Tscrpt_reg_AsnC-like"/>
</dbReference>
<proteinExistence type="inferred from homology"/>
<dbReference type="InterPro" id="IPR036390">
    <property type="entry name" value="WH_DNA-bd_sf"/>
</dbReference>
<organism evidence="9 10">
    <name type="scientific">Desulfatibacillum alkenivorans DSM 16219</name>
    <dbReference type="NCBI Taxonomy" id="1121393"/>
    <lineage>
        <taxon>Bacteria</taxon>
        <taxon>Pseudomonadati</taxon>
        <taxon>Thermodesulfobacteriota</taxon>
        <taxon>Desulfobacteria</taxon>
        <taxon>Desulfobacterales</taxon>
        <taxon>Desulfatibacillaceae</taxon>
        <taxon>Desulfatibacillum</taxon>
    </lineage>
</organism>
<evidence type="ECO:0000256" key="6">
    <source>
        <dbReference type="ARBA" id="ARBA00048470"/>
    </source>
</evidence>
<dbReference type="SMART" id="SM00344">
    <property type="entry name" value="HTH_ASNC"/>
    <property type="match status" value="1"/>
</dbReference>
<dbReference type="STRING" id="1121393.SAMN02745216_04645"/>
<dbReference type="Pfam" id="PF17805">
    <property type="entry name" value="AsnC_trans_reg2"/>
    <property type="match status" value="1"/>
</dbReference>
<evidence type="ECO:0000256" key="5">
    <source>
        <dbReference type="ARBA" id="ARBA00023471"/>
    </source>
</evidence>
<dbReference type="SUPFAM" id="SSF46785">
    <property type="entry name" value="Winged helix' DNA-binding domain"/>
    <property type="match status" value="1"/>
</dbReference>